<dbReference type="InterPro" id="IPR004254">
    <property type="entry name" value="AdipoR/HlyIII-related"/>
</dbReference>
<dbReference type="PANTHER" id="PTHR20855:SF3">
    <property type="entry name" value="LD03007P"/>
    <property type="match status" value="1"/>
</dbReference>
<evidence type="ECO:0000256" key="6">
    <source>
        <dbReference type="ARBA" id="ARBA00023136"/>
    </source>
</evidence>
<dbReference type="InterPro" id="IPR005744">
    <property type="entry name" value="Hy-lIII"/>
</dbReference>
<feature type="transmembrane region" description="Helical" evidence="8">
    <location>
        <begin position="26"/>
        <end position="48"/>
    </location>
</feature>
<evidence type="ECO:0000256" key="1">
    <source>
        <dbReference type="ARBA" id="ARBA00004651"/>
    </source>
</evidence>
<comment type="similarity">
    <text evidence="2">Belongs to the UPF0073 (Hly-III) family.</text>
</comment>
<keyword evidence="7" id="KW-0479">Metal-binding</keyword>
<dbReference type="Proteomes" id="UP001139263">
    <property type="component" value="Unassembled WGS sequence"/>
</dbReference>
<feature type="transmembrane region" description="Helical" evidence="8">
    <location>
        <begin position="114"/>
        <end position="136"/>
    </location>
</feature>
<evidence type="ECO:0000256" key="3">
    <source>
        <dbReference type="ARBA" id="ARBA00022475"/>
    </source>
</evidence>
<keyword evidence="10" id="KW-1185">Reference proteome</keyword>
<dbReference type="GO" id="GO:0046872">
    <property type="term" value="F:metal ion binding"/>
    <property type="evidence" value="ECO:0007669"/>
    <property type="project" value="UniProtKB-KW"/>
</dbReference>
<keyword evidence="5 8" id="KW-1133">Transmembrane helix</keyword>
<feature type="binding site" evidence="7">
    <location>
        <position position="169"/>
    </location>
    <ligand>
        <name>Zn(2+)</name>
        <dbReference type="ChEBI" id="CHEBI:29105"/>
    </ligand>
</feature>
<evidence type="ECO:0000256" key="4">
    <source>
        <dbReference type="ARBA" id="ARBA00022692"/>
    </source>
</evidence>
<proteinExistence type="inferred from homology"/>
<evidence type="ECO:0000256" key="7">
    <source>
        <dbReference type="PIRSR" id="PIRSR604254-1"/>
    </source>
</evidence>
<dbReference type="EMBL" id="JALBUF010000007">
    <property type="protein sequence ID" value="MCI0183920.1"/>
    <property type="molecule type" value="Genomic_DNA"/>
</dbReference>
<dbReference type="NCBIfam" id="TIGR01065">
    <property type="entry name" value="hlyIII"/>
    <property type="match status" value="1"/>
</dbReference>
<dbReference type="AlphaFoldDB" id="A0A9X1VAX3"/>
<evidence type="ECO:0000256" key="2">
    <source>
        <dbReference type="ARBA" id="ARBA00008488"/>
    </source>
</evidence>
<name>A0A9X1VAX3_9BACL</name>
<feature type="transmembrane region" description="Helical" evidence="8">
    <location>
        <begin position="60"/>
        <end position="82"/>
    </location>
</feature>
<comment type="caution">
    <text evidence="9">The sequence shown here is derived from an EMBL/GenBank/DDBJ whole genome shotgun (WGS) entry which is preliminary data.</text>
</comment>
<evidence type="ECO:0000256" key="8">
    <source>
        <dbReference type="SAM" id="Phobius"/>
    </source>
</evidence>
<dbReference type="GO" id="GO:0005886">
    <property type="term" value="C:plasma membrane"/>
    <property type="evidence" value="ECO:0007669"/>
    <property type="project" value="UniProtKB-SubCell"/>
</dbReference>
<evidence type="ECO:0008006" key="11">
    <source>
        <dbReference type="Google" id="ProtNLM"/>
    </source>
</evidence>
<accession>A0A9X1VAX3</accession>
<evidence type="ECO:0000313" key="9">
    <source>
        <dbReference type="EMBL" id="MCI0183920.1"/>
    </source>
</evidence>
<evidence type="ECO:0000256" key="5">
    <source>
        <dbReference type="ARBA" id="ARBA00022989"/>
    </source>
</evidence>
<comment type="subcellular location">
    <subcellularLocation>
        <location evidence="1">Cell membrane</location>
        <topology evidence="1">Multi-pass membrane protein</topology>
    </subcellularLocation>
</comment>
<evidence type="ECO:0000313" key="10">
    <source>
        <dbReference type="Proteomes" id="UP001139263"/>
    </source>
</evidence>
<feature type="binding site" evidence="7">
    <location>
        <position position="47"/>
    </location>
    <ligand>
        <name>Zn(2+)</name>
        <dbReference type="ChEBI" id="CHEBI:29105"/>
    </ligand>
</feature>
<keyword evidence="4 8" id="KW-0812">Transmembrane</keyword>
<protein>
    <recommendedName>
        <fullName evidence="11">Hemolysin D</fullName>
    </recommendedName>
</protein>
<organism evidence="9 10">
    <name type="scientific">Sulfoacidibacillus ferrooxidans</name>
    <dbReference type="NCBI Taxonomy" id="2005001"/>
    <lineage>
        <taxon>Bacteria</taxon>
        <taxon>Bacillati</taxon>
        <taxon>Bacillota</taxon>
        <taxon>Bacilli</taxon>
        <taxon>Bacillales</taxon>
        <taxon>Alicyclobacillaceae</taxon>
        <taxon>Sulfoacidibacillus</taxon>
    </lineage>
</organism>
<keyword evidence="7" id="KW-0862">Zinc</keyword>
<feature type="binding site" evidence="7">
    <location>
        <position position="173"/>
    </location>
    <ligand>
        <name>Zn(2+)</name>
        <dbReference type="ChEBI" id="CHEBI:29105"/>
    </ligand>
</feature>
<feature type="transmembrane region" description="Helical" evidence="8">
    <location>
        <begin position="88"/>
        <end position="107"/>
    </location>
</feature>
<dbReference type="GO" id="GO:0140911">
    <property type="term" value="F:pore-forming activity"/>
    <property type="evidence" value="ECO:0007669"/>
    <property type="project" value="InterPro"/>
</dbReference>
<sequence>MGIAFSVVALLMLIYSTVVQGNMLHIVSGIIFGATMLLLYSCSTLLHSLPPGRAKDVFEVLDHSAIYLFIAGSYTPLLLIIVGGRESWILLSIIWIIAIGGIVFKAFFVKEYMLLSTIGYILLGWMAVFMIHPMLLKLPLPGLILLVAGGLFYTIGTVFYIWRKFTYHHTVWHLFVLAGSICHFILIYKYVLTIE</sequence>
<feature type="transmembrane region" description="Helical" evidence="8">
    <location>
        <begin position="174"/>
        <end position="192"/>
    </location>
</feature>
<gene>
    <name evidence="9" type="ORF">MM817_02212</name>
</gene>
<feature type="transmembrane region" description="Helical" evidence="8">
    <location>
        <begin position="142"/>
        <end position="162"/>
    </location>
</feature>
<keyword evidence="6 8" id="KW-0472">Membrane</keyword>
<dbReference type="Pfam" id="PF03006">
    <property type="entry name" value="HlyIII"/>
    <property type="match status" value="1"/>
</dbReference>
<dbReference type="PANTHER" id="PTHR20855">
    <property type="entry name" value="ADIPOR/PROGESTIN RECEPTOR-RELATED"/>
    <property type="match status" value="1"/>
</dbReference>
<reference evidence="9" key="1">
    <citation type="submission" date="2022-03" db="EMBL/GenBank/DDBJ databases">
        <title>Draft Genome Sequence of Firmicute Strain S0AB, a Heterotrophic Iron/Sulfur-Oxidizing Extreme Acidophile.</title>
        <authorList>
            <person name="Vergara E."/>
            <person name="Pakostova E."/>
            <person name="Johnson D.B."/>
            <person name="Holmes D.S."/>
        </authorList>
    </citation>
    <scope>NUCLEOTIDE SEQUENCE</scope>
    <source>
        <strain evidence="9">S0AB</strain>
    </source>
</reference>
<keyword evidence="3" id="KW-1003">Cell membrane</keyword>